<dbReference type="OrthoDB" id="3626597at2759"/>
<keyword evidence="10" id="KW-0378">Hydrolase</keyword>
<evidence type="ECO:0000256" key="15">
    <source>
        <dbReference type="ARBA" id="ARBA00023157"/>
    </source>
</evidence>
<evidence type="ECO:0000256" key="6">
    <source>
        <dbReference type="ARBA" id="ARBA00022645"/>
    </source>
</evidence>
<evidence type="ECO:0000313" key="21">
    <source>
        <dbReference type="Proteomes" id="UP000596742"/>
    </source>
</evidence>
<protein>
    <recommendedName>
        <fullName evidence="19">Peptidase M14 domain-containing protein</fullName>
    </recommendedName>
</protein>
<feature type="domain" description="Peptidase M14" evidence="19">
    <location>
        <begin position="120"/>
        <end position="415"/>
    </location>
</feature>
<keyword evidence="9 18" id="KW-0732">Signal</keyword>
<keyword evidence="7" id="KW-0645">Protease</keyword>
<dbReference type="PANTHER" id="PTHR11705">
    <property type="entry name" value="PROTEASE FAMILY M14 CARBOXYPEPTIDASE A,B"/>
    <property type="match status" value="1"/>
</dbReference>
<dbReference type="GO" id="GO:0006508">
    <property type="term" value="P:proteolysis"/>
    <property type="evidence" value="ECO:0007669"/>
    <property type="project" value="UniProtKB-KW"/>
</dbReference>
<evidence type="ECO:0000256" key="2">
    <source>
        <dbReference type="ARBA" id="ARBA00003091"/>
    </source>
</evidence>
<keyword evidence="13" id="KW-0482">Metalloprotease</keyword>
<keyword evidence="12" id="KW-0843">Virulence</keyword>
<comment type="similarity">
    <text evidence="4 17">Belongs to the peptidase M14 family.</text>
</comment>
<dbReference type="PANTHER" id="PTHR11705:SF143">
    <property type="entry name" value="SLL0236 PROTEIN"/>
    <property type="match status" value="1"/>
</dbReference>
<gene>
    <name evidence="20" type="ORF">MGAL_10B036740</name>
</gene>
<dbReference type="Gene3D" id="3.30.70.340">
    <property type="entry name" value="Metallocarboxypeptidase-like"/>
    <property type="match status" value="1"/>
</dbReference>
<keyword evidence="15" id="KW-1015">Disulfide bond</keyword>
<name>A0A8B6GCF3_MYTGA</name>
<dbReference type="GO" id="GO:0004181">
    <property type="term" value="F:metallocarboxypeptidase activity"/>
    <property type="evidence" value="ECO:0007669"/>
    <property type="project" value="InterPro"/>
</dbReference>
<dbReference type="FunFam" id="3.30.70.340:FF:000001">
    <property type="entry name" value="Carboxypeptidase A5"/>
    <property type="match status" value="1"/>
</dbReference>
<evidence type="ECO:0000256" key="8">
    <source>
        <dbReference type="ARBA" id="ARBA00022723"/>
    </source>
</evidence>
<dbReference type="Pfam" id="PF02244">
    <property type="entry name" value="Propep_M14"/>
    <property type="match status" value="1"/>
</dbReference>
<dbReference type="FunFam" id="3.40.630.10:FF:000040">
    <property type="entry name" value="zinc carboxypeptidase"/>
    <property type="match status" value="1"/>
</dbReference>
<evidence type="ECO:0000256" key="7">
    <source>
        <dbReference type="ARBA" id="ARBA00022670"/>
    </source>
</evidence>
<evidence type="ECO:0000256" key="11">
    <source>
        <dbReference type="ARBA" id="ARBA00022833"/>
    </source>
</evidence>
<keyword evidence="14" id="KW-0865">Zymogen</keyword>
<dbReference type="SUPFAM" id="SSF53187">
    <property type="entry name" value="Zn-dependent exopeptidases"/>
    <property type="match status" value="1"/>
</dbReference>
<dbReference type="SMART" id="SM00631">
    <property type="entry name" value="Zn_pept"/>
    <property type="match status" value="1"/>
</dbReference>
<keyword evidence="8" id="KW-0479">Metal-binding</keyword>
<dbReference type="SUPFAM" id="SSF54897">
    <property type="entry name" value="Protease propeptides/inhibitors"/>
    <property type="match status" value="1"/>
</dbReference>
<comment type="function">
    <text evidence="16">Involved in the digestion of the blood meal.</text>
</comment>
<evidence type="ECO:0000256" key="10">
    <source>
        <dbReference type="ARBA" id="ARBA00022801"/>
    </source>
</evidence>
<dbReference type="Gene3D" id="3.40.630.10">
    <property type="entry name" value="Zn peptidases"/>
    <property type="match status" value="1"/>
</dbReference>
<dbReference type="EMBL" id="UYJE01008196">
    <property type="protein sequence ID" value="VDI61915.1"/>
    <property type="molecule type" value="Genomic_DNA"/>
</dbReference>
<dbReference type="GO" id="GO:0008270">
    <property type="term" value="F:zinc ion binding"/>
    <property type="evidence" value="ECO:0007669"/>
    <property type="project" value="InterPro"/>
</dbReference>
<evidence type="ECO:0000256" key="5">
    <source>
        <dbReference type="ARBA" id="ARBA00022525"/>
    </source>
</evidence>
<evidence type="ECO:0000256" key="4">
    <source>
        <dbReference type="ARBA" id="ARBA00005988"/>
    </source>
</evidence>
<dbReference type="AlphaFoldDB" id="A0A8B6GCF3"/>
<evidence type="ECO:0000256" key="14">
    <source>
        <dbReference type="ARBA" id="ARBA00023145"/>
    </source>
</evidence>
<reference evidence="20" key="1">
    <citation type="submission" date="2018-11" db="EMBL/GenBank/DDBJ databases">
        <authorList>
            <person name="Alioto T."/>
            <person name="Alioto T."/>
        </authorList>
    </citation>
    <scope>NUCLEOTIDE SEQUENCE</scope>
</reference>
<dbReference type="PRINTS" id="PR00765">
    <property type="entry name" value="CRBOXYPTASEA"/>
</dbReference>
<dbReference type="GO" id="GO:0005615">
    <property type="term" value="C:extracellular space"/>
    <property type="evidence" value="ECO:0007669"/>
    <property type="project" value="TreeGrafter"/>
</dbReference>
<feature type="signal peptide" evidence="18">
    <location>
        <begin position="1"/>
        <end position="17"/>
    </location>
</feature>
<evidence type="ECO:0000256" key="16">
    <source>
        <dbReference type="ARBA" id="ARBA00057299"/>
    </source>
</evidence>
<dbReference type="InterPro" id="IPR000834">
    <property type="entry name" value="Peptidase_M14"/>
</dbReference>
<feature type="active site" description="Proton donor/acceptor" evidence="17">
    <location>
        <position position="381"/>
    </location>
</feature>
<dbReference type="Proteomes" id="UP000596742">
    <property type="component" value="Unassembled WGS sequence"/>
</dbReference>
<dbReference type="Pfam" id="PF00246">
    <property type="entry name" value="Peptidase_M14"/>
    <property type="match status" value="1"/>
</dbReference>
<evidence type="ECO:0000256" key="3">
    <source>
        <dbReference type="ARBA" id="ARBA00004613"/>
    </source>
</evidence>
<evidence type="ECO:0000256" key="18">
    <source>
        <dbReference type="SAM" id="SignalP"/>
    </source>
</evidence>
<keyword evidence="6" id="KW-0121">Carboxypeptidase</keyword>
<evidence type="ECO:0000256" key="1">
    <source>
        <dbReference type="ARBA" id="ARBA00001947"/>
    </source>
</evidence>
<comment type="caution">
    <text evidence="20">The sequence shown here is derived from an EMBL/GenBank/DDBJ whole genome shotgun (WGS) entry which is preliminary data.</text>
</comment>
<dbReference type="CDD" id="cd03860">
    <property type="entry name" value="M14_CP_A-B_like"/>
    <property type="match status" value="1"/>
</dbReference>
<dbReference type="PROSITE" id="PS00132">
    <property type="entry name" value="CARBOXYPEPT_ZN_1"/>
    <property type="match status" value="1"/>
</dbReference>
<dbReference type="PROSITE" id="PS52035">
    <property type="entry name" value="PEPTIDASE_M14"/>
    <property type="match status" value="1"/>
</dbReference>
<organism evidence="20 21">
    <name type="scientific">Mytilus galloprovincialis</name>
    <name type="common">Mediterranean mussel</name>
    <dbReference type="NCBI Taxonomy" id="29158"/>
    <lineage>
        <taxon>Eukaryota</taxon>
        <taxon>Metazoa</taxon>
        <taxon>Spiralia</taxon>
        <taxon>Lophotrochozoa</taxon>
        <taxon>Mollusca</taxon>
        <taxon>Bivalvia</taxon>
        <taxon>Autobranchia</taxon>
        <taxon>Pteriomorphia</taxon>
        <taxon>Mytilida</taxon>
        <taxon>Mytiloidea</taxon>
        <taxon>Mytilidae</taxon>
        <taxon>Mytilinae</taxon>
        <taxon>Mytilus</taxon>
    </lineage>
</organism>
<proteinExistence type="inferred from homology"/>
<keyword evidence="5" id="KW-0964">Secreted</keyword>
<evidence type="ECO:0000256" key="13">
    <source>
        <dbReference type="ARBA" id="ARBA00023049"/>
    </source>
</evidence>
<evidence type="ECO:0000256" key="17">
    <source>
        <dbReference type="PROSITE-ProRule" id="PRU01379"/>
    </source>
</evidence>
<feature type="chain" id="PRO_5032977517" description="Peptidase M14 domain-containing protein" evidence="18">
    <location>
        <begin position="18"/>
        <end position="421"/>
    </location>
</feature>
<comment type="subcellular location">
    <subcellularLocation>
        <location evidence="3">Secreted</location>
    </subcellularLocation>
</comment>
<dbReference type="InterPro" id="IPR057246">
    <property type="entry name" value="CARBOXYPEPT_ZN_1"/>
</dbReference>
<keyword evidence="21" id="KW-1185">Reference proteome</keyword>
<dbReference type="InterPro" id="IPR036990">
    <property type="entry name" value="M14A-like_propep"/>
</dbReference>
<comment type="function">
    <text evidence="2">Extracellular metalloprotease that contributes to pathogenicity.</text>
</comment>
<accession>A0A8B6GCF3</accession>
<evidence type="ECO:0000256" key="12">
    <source>
        <dbReference type="ARBA" id="ARBA00023026"/>
    </source>
</evidence>
<evidence type="ECO:0000256" key="9">
    <source>
        <dbReference type="ARBA" id="ARBA00022729"/>
    </source>
</evidence>
<comment type="cofactor">
    <cofactor evidence="1">
        <name>Zn(2+)</name>
        <dbReference type="ChEBI" id="CHEBI:29105"/>
    </cofactor>
</comment>
<evidence type="ECO:0000313" key="20">
    <source>
        <dbReference type="EMBL" id="VDI61915.1"/>
    </source>
</evidence>
<sequence>MRLILAMLLLVLACVDGVPVKKRRFDGNQVFRMFPKSHEEVKKILHLAKKYDADIWKLPRSANSTMDVHVDAKHLDQYASELESIGTDYRRWIDDVQKLIDRENKPVSQRRQLEGFNLAQYHSVSEISQYLQEVATTSTRAELHTAGKSYENKTIEYLKISTGGSKKAIFINGGLHAREWISPAVVLYLINQLALNPNNNPAIDSILEKFDWYLLPVVNPDGYEYSRTTERYWRKNRQPSSSGSCIGVDLNRNFGFKWNPAIGGSTDTCSDVYAGTKALTAPETAAVGKLMREIHCHTIAYLDIHAYGQMWLWPWGYTAGDLPSDLEDLKHYATVGANAISNKHNTQFMIGGDATDLYPAAGGADDYAKGVAGIQYSYTVELRDEGNYGFELPANQIVPTGEEMLEGILAFAKEIFVREGL</sequence>
<evidence type="ECO:0000259" key="19">
    <source>
        <dbReference type="PROSITE" id="PS52035"/>
    </source>
</evidence>
<dbReference type="InterPro" id="IPR003146">
    <property type="entry name" value="M14A_act_pep"/>
</dbReference>
<keyword evidence="11" id="KW-0862">Zinc</keyword>